<dbReference type="PROSITE" id="PS51900">
    <property type="entry name" value="CB"/>
    <property type="match status" value="1"/>
</dbReference>
<evidence type="ECO:0000256" key="2">
    <source>
        <dbReference type="ARBA" id="ARBA00023125"/>
    </source>
</evidence>
<organism evidence="7 8">
    <name type="scientific">Microbacterium soli</name>
    <dbReference type="NCBI Taxonomy" id="446075"/>
    <lineage>
        <taxon>Bacteria</taxon>
        <taxon>Bacillati</taxon>
        <taxon>Actinomycetota</taxon>
        <taxon>Actinomycetes</taxon>
        <taxon>Micrococcales</taxon>
        <taxon>Microbacteriaceae</taxon>
        <taxon>Microbacterium</taxon>
    </lineage>
</organism>
<evidence type="ECO:0000313" key="8">
    <source>
        <dbReference type="Proteomes" id="UP001501591"/>
    </source>
</evidence>
<gene>
    <name evidence="7" type="ORF">GCM10022383_19770</name>
</gene>
<evidence type="ECO:0000259" key="6">
    <source>
        <dbReference type="PROSITE" id="PS51900"/>
    </source>
</evidence>
<keyword evidence="2 4" id="KW-0238">DNA-binding</keyword>
<protein>
    <submittedName>
        <fullName evidence="7">Site-specific integrase</fullName>
    </submittedName>
</protein>
<dbReference type="InterPro" id="IPR010998">
    <property type="entry name" value="Integrase_recombinase_N"/>
</dbReference>
<dbReference type="InterPro" id="IPR044068">
    <property type="entry name" value="CB"/>
</dbReference>
<dbReference type="InterPro" id="IPR002104">
    <property type="entry name" value="Integrase_catalytic"/>
</dbReference>
<comment type="caution">
    <text evidence="7">The sequence shown here is derived from an EMBL/GenBank/DDBJ whole genome shotgun (WGS) entry which is preliminary data.</text>
</comment>
<dbReference type="Pfam" id="PF22022">
    <property type="entry name" value="Phage_int_M"/>
    <property type="match status" value="1"/>
</dbReference>
<dbReference type="SUPFAM" id="SSF56349">
    <property type="entry name" value="DNA breaking-rejoining enzymes"/>
    <property type="match status" value="1"/>
</dbReference>
<dbReference type="Proteomes" id="UP001501591">
    <property type="component" value="Unassembled WGS sequence"/>
</dbReference>
<feature type="domain" description="Core-binding (CB)" evidence="6">
    <location>
        <begin position="73"/>
        <end position="153"/>
    </location>
</feature>
<dbReference type="InterPro" id="IPR011010">
    <property type="entry name" value="DNA_brk_join_enz"/>
</dbReference>
<dbReference type="InterPro" id="IPR013762">
    <property type="entry name" value="Integrase-like_cat_sf"/>
</dbReference>
<dbReference type="InterPro" id="IPR053876">
    <property type="entry name" value="Phage_int_M"/>
</dbReference>
<proteinExistence type="inferred from homology"/>
<reference evidence="8" key="1">
    <citation type="journal article" date="2019" name="Int. J. Syst. Evol. Microbiol.">
        <title>The Global Catalogue of Microorganisms (GCM) 10K type strain sequencing project: providing services to taxonomists for standard genome sequencing and annotation.</title>
        <authorList>
            <consortium name="The Broad Institute Genomics Platform"/>
            <consortium name="The Broad Institute Genome Sequencing Center for Infectious Disease"/>
            <person name="Wu L."/>
            <person name="Ma J."/>
        </authorList>
    </citation>
    <scope>NUCLEOTIDE SEQUENCE [LARGE SCALE GENOMIC DNA]</scope>
    <source>
        <strain evidence="8">JCM 17024</strain>
    </source>
</reference>
<evidence type="ECO:0000256" key="3">
    <source>
        <dbReference type="ARBA" id="ARBA00023172"/>
    </source>
</evidence>
<sequence length="368" mass="39936">MARPRTPLSSYGRISTVEVEPGKWRARTRYRFPSGNLRQVERFAPSRAKAEMALKKALTTLQESSQSDVKRETRMKDLGVKFLASKANRAPRTVDGYRDLIQRVIDPKIGQLAISEITTERLQRFLNGVIEEHGTGTAKNTRAVLSGIMGLAVRNDALERNPVRDLAQIEGKRVGAKAIPLADLPGILEAVRGDKQLKAQGMVDLIEFIAGTGVRISEAISIDGGDVTIVAPGGVPTIGAVVTVRKSKTDAGVRRLTVPVGVAVMLAGRPLGDGPLFPTPLGKRRDRTNTSADWQAARERLGLADYTFHSFRKTVATALDQAGLSARDVAEYLGHADPHVTMRTYMSKAVGGSRAADALDSFMHVRHD</sequence>
<dbReference type="Gene3D" id="1.10.443.10">
    <property type="entry name" value="Intergrase catalytic core"/>
    <property type="match status" value="1"/>
</dbReference>
<evidence type="ECO:0000256" key="4">
    <source>
        <dbReference type="PROSITE-ProRule" id="PRU01248"/>
    </source>
</evidence>
<comment type="similarity">
    <text evidence="1">Belongs to the 'phage' integrase family.</text>
</comment>
<evidence type="ECO:0000259" key="5">
    <source>
        <dbReference type="PROSITE" id="PS51898"/>
    </source>
</evidence>
<name>A0ABP7NBM9_9MICO</name>
<dbReference type="InterPro" id="IPR050090">
    <property type="entry name" value="Tyrosine_recombinase_XerCD"/>
</dbReference>
<keyword evidence="3" id="KW-0233">DNA recombination</keyword>
<dbReference type="EMBL" id="BAABCP010000001">
    <property type="protein sequence ID" value="GAA3941987.1"/>
    <property type="molecule type" value="Genomic_DNA"/>
</dbReference>
<dbReference type="Gene3D" id="1.10.150.130">
    <property type="match status" value="1"/>
</dbReference>
<dbReference type="RefSeq" id="WP_344819396.1">
    <property type="nucleotide sequence ID" value="NZ_BAABCP010000001.1"/>
</dbReference>
<evidence type="ECO:0000313" key="7">
    <source>
        <dbReference type="EMBL" id="GAA3941987.1"/>
    </source>
</evidence>
<evidence type="ECO:0000256" key="1">
    <source>
        <dbReference type="ARBA" id="ARBA00008857"/>
    </source>
</evidence>
<dbReference type="Pfam" id="PF00589">
    <property type="entry name" value="Phage_integrase"/>
    <property type="match status" value="1"/>
</dbReference>
<feature type="domain" description="Tyr recombinase" evidence="5">
    <location>
        <begin position="174"/>
        <end position="360"/>
    </location>
</feature>
<keyword evidence="8" id="KW-1185">Reference proteome</keyword>
<dbReference type="PANTHER" id="PTHR30349">
    <property type="entry name" value="PHAGE INTEGRASE-RELATED"/>
    <property type="match status" value="1"/>
</dbReference>
<dbReference type="PROSITE" id="PS51898">
    <property type="entry name" value="TYR_RECOMBINASE"/>
    <property type="match status" value="1"/>
</dbReference>
<accession>A0ABP7NBM9</accession>
<dbReference type="PANTHER" id="PTHR30349:SF64">
    <property type="entry name" value="PROPHAGE INTEGRASE INTD-RELATED"/>
    <property type="match status" value="1"/>
</dbReference>